<reference evidence="1" key="1">
    <citation type="journal article" date="2021" name="Proc. Natl. Acad. Sci. U.S.A.">
        <title>A Catalog of Tens of Thousands of Viruses from Human Metagenomes Reveals Hidden Associations with Chronic Diseases.</title>
        <authorList>
            <person name="Tisza M.J."/>
            <person name="Buck C.B."/>
        </authorList>
    </citation>
    <scope>NUCLEOTIDE SEQUENCE</scope>
    <source>
        <strain evidence="1">CtA995</strain>
    </source>
</reference>
<organism evidence="1">
    <name type="scientific">Siphoviridae sp. ctA995</name>
    <dbReference type="NCBI Taxonomy" id="2826180"/>
    <lineage>
        <taxon>Viruses</taxon>
        <taxon>Duplodnaviria</taxon>
        <taxon>Heunggongvirae</taxon>
        <taxon>Uroviricota</taxon>
        <taxon>Caudoviricetes</taxon>
    </lineage>
</organism>
<name>A0A8S5LYE0_9CAUD</name>
<dbReference type="EMBL" id="BK014769">
    <property type="protein sequence ID" value="DAD75014.1"/>
    <property type="molecule type" value="Genomic_DNA"/>
</dbReference>
<accession>A0A8S5LYE0</accession>
<evidence type="ECO:0000313" key="1">
    <source>
        <dbReference type="EMBL" id="DAD75014.1"/>
    </source>
</evidence>
<proteinExistence type="predicted"/>
<protein>
    <submittedName>
        <fullName evidence="1">Uncharacterized protein</fullName>
    </submittedName>
</protein>
<sequence>MVNLFKGCGCGQRQQIVFFYTMSDSQMACRLRLEYNGESLLIA</sequence>